<evidence type="ECO:0000256" key="1">
    <source>
        <dbReference type="SAM" id="MobiDB-lite"/>
    </source>
</evidence>
<evidence type="ECO:0000313" key="3">
    <source>
        <dbReference type="Proteomes" id="UP001501729"/>
    </source>
</evidence>
<keyword evidence="3" id="KW-1185">Reference proteome</keyword>
<evidence type="ECO:0000313" key="2">
    <source>
        <dbReference type="EMBL" id="GAA5049192.1"/>
    </source>
</evidence>
<organism evidence="2 3">
    <name type="scientific">Haladaptatus pallidirubidus</name>
    <dbReference type="NCBI Taxonomy" id="1008152"/>
    <lineage>
        <taxon>Archaea</taxon>
        <taxon>Methanobacteriati</taxon>
        <taxon>Methanobacteriota</taxon>
        <taxon>Stenosarchaea group</taxon>
        <taxon>Halobacteria</taxon>
        <taxon>Halobacteriales</taxon>
        <taxon>Haladaptataceae</taxon>
        <taxon>Haladaptatus</taxon>
    </lineage>
</organism>
<feature type="region of interest" description="Disordered" evidence="1">
    <location>
        <begin position="131"/>
        <end position="243"/>
    </location>
</feature>
<sequence length="243" mass="26059">MKQTRRSVLGAIGAVATVGIGATQVLGADSNVPLLLDPHPDEEHLLVKNTTDSPFSLDGHYVDFEYVNDGEDQRYSIPSGYTISAGGTIKIATGAGEVPEGAIDMDQPDYEMNNSEADVYAILDTDENVVARSDQEKYRASIDPNEETTTDETTPEEEDTTGDSSDETTTTEEETTTEDDSDESTSDDTTDDSDDSESSGDSSDDTRSGDDTESDESESSESDDSEDSDSDDSSTEKDSQDDC</sequence>
<reference evidence="2 3" key="1">
    <citation type="journal article" date="2019" name="Int. J. Syst. Evol. Microbiol.">
        <title>The Global Catalogue of Microorganisms (GCM) 10K type strain sequencing project: providing services to taxonomists for standard genome sequencing and annotation.</title>
        <authorList>
            <consortium name="The Broad Institute Genomics Platform"/>
            <consortium name="The Broad Institute Genome Sequencing Center for Infectious Disease"/>
            <person name="Wu L."/>
            <person name="Ma J."/>
        </authorList>
    </citation>
    <scope>NUCLEOTIDE SEQUENCE [LARGE SCALE GENOMIC DNA]</scope>
    <source>
        <strain evidence="2 3">JCM 17504</strain>
    </source>
</reference>
<gene>
    <name evidence="2" type="ORF">GCM10025751_21720</name>
</gene>
<feature type="compositionally biased region" description="Basic and acidic residues" evidence="1">
    <location>
        <begin position="234"/>
        <end position="243"/>
    </location>
</feature>
<accession>A0AAV3UGD2</accession>
<dbReference type="RefSeq" id="WP_227777221.1">
    <property type="nucleotide sequence ID" value="NZ_BAABKX010000004.1"/>
</dbReference>
<dbReference type="Gene3D" id="2.60.40.1260">
    <property type="entry name" value="Lamin Tail domain"/>
    <property type="match status" value="1"/>
</dbReference>
<dbReference type="Proteomes" id="UP001501729">
    <property type="component" value="Unassembled WGS sequence"/>
</dbReference>
<evidence type="ECO:0008006" key="4">
    <source>
        <dbReference type="Google" id="ProtNLM"/>
    </source>
</evidence>
<dbReference type="EMBL" id="BAABKX010000004">
    <property type="protein sequence ID" value="GAA5049192.1"/>
    <property type="molecule type" value="Genomic_DNA"/>
</dbReference>
<proteinExistence type="predicted"/>
<protein>
    <recommendedName>
        <fullName evidence="4">LTD domain-containing protein</fullName>
    </recommendedName>
</protein>
<feature type="compositionally biased region" description="Acidic residues" evidence="1">
    <location>
        <begin position="144"/>
        <end position="198"/>
    </location>
</feature>
<dbReference type="SUPFAM" id="SSF74853">
    <property type="entry name" value="Lamin A/C globular tail domain"/>
    <property type="match status" value="1"/>
</dbReference>
<dbReference type="GeneID" id="68615930"/>
<dbReference type="AlphaFoldDB" id="A0AAV3UGD2"/>
<dbReference type="InterPro" id="IPR036415">
    <property type="entry name" value="Lamin_tail_dom_sf"/>
</dbReference>
<feature type="compositionally biased region" description="Acidic residues" evidence="1">
    <location>
        <begin position="211"/>
        <end position="233"/>
    </location>
</feature>
<comment type="caution">
    <text evidence="2">The sequence shown here is derived from an EMBL/GenBank/DDBJ whole genome shotgun (WGS) entry which is preliminary data.</text>
</comment>
<name>A0AAV3UGD2_9EURY</name>